<dbReference type="InterPro" id="IPR036390">
    <property type="entry name" value="WH_DNA-bd_sf"/>
</dbReference>
<dbReference type="EMBL" id="BAABAZ010000003">
    <property type="protein sequence ID" value="GAA4282710.1"/>
    <property type="molecule type" value="Genomic_DNA"/>
</dbReference>
<gene>
    <name evidence="2" type="ORF">GCM10022261_02410</name>
</gene>
<comment type="caution">
    <text evidence="2">The sequence shown here is derived from an EMBL/GenBank/DDBJ whole genome shotgun (WGS) entry which is preliminary data.</text>
</comment>
<accession>A0ABP8EFS3</accession>
<dbReference type="RefSeq" id="WP_236865230.1">
    <property type="nucleotide sequence ID" value="NZ_BAABAZ010000003.1"/>
</dbReference>
<dbReference type="SUPFAM" id="SSF46785">
    <property type="entry name" value="Winged helix' DNA-binding domain"/>
    <property type="match status" value="1"/>
</dbReference>
<organism evidence="2 3">
    <name type="scientific">Brevibacterium daeguense</name>
    <dbReference type="NCBI Taxonomy" id="909936"/>
    <lineage>
        <taxon>Bacteria</taxon>
        <taxon>Bacillati</taxon>
        <taxon>Actinomycetota</taxon>
        <taxon>Actinomycetes</taxon>
        <taxon>Micrococcales</taxon>
        <taxon>Brevibacteriaceae</taxon>
        <taxon>Brevibacterium</taxon>
    </lineage>
</organism>
<dbReference type="Pfam" id="PF12802">
    <property type="entry name" value="MarR_2"/>
    <property type="match status" value="1"/>
</dbReference>
<dbReference type="PANTHER" id="PTHR33164">
    <property type="entry name" value="TRANSCRIPTIONAL REGULATOR, MARR FAMILY"/>
    <property type="match status" value="1"/>
</dbReference>
<dbReference type="InterPro" id="IPR039422">
    <property type="entry name" value="MarR/SlyA-like"/>
</dbReference>
<evidence type="ECO:0000313" key="2">
    <source>
        <dbReference type="EMBL" id="GAA4282710.1"/>
    </source>
</evidence>
<dbReference type="PROSITE" id="PS50995">
    <property type="entry name" value="HTH_MARR_2"/>
    <property type="match status" value="1"/>
</dbReference>
<dbReference type="InterPro" id="IPR000835">
    <property type="entry name" value="HTH_MarR-typ"/>
</dbReference>
<dbReference type="PANTHER" id="PTHR33164:SF43">
    <property type="entry name" value="HTH-TYPE TRANSCRIPTIONAL REPRESSOR YETL"/>
    <property type="match status" value="1"/>
</dbReference>
<dbReference type="InterPro" id="IPR036388">
    <property type="entry name" value="WH-like_DNA-bd_sf"/>
</dbReference>
<dbReference type="Proteomes" id="UP001501586">
    <property type="component" value="Unassembled WGS sequence"/>
</dbReference>
<sequence>MPEVKSSVSGGGERASGYWYGPDGSDASAVDVLNLLRRYREAETAMRGRVRGDMGMGEKDIVALRYLLEARTRNAVLRQKDLAARLDITNASASSLVDRLVRHGFARRVPHPGDRRSVAVEATDQGDREVRETLRNMHDRMYQVVNEMSPDERATVAAFLSAMTRSLTDRCPE</sequence>
<dbReference type="PRINTS" id="PR00598">
    <property type="entry name" value="HTHMARR"/>
</dbReference>
<reference evidence="3" key="1">
    <citation type="journal article" date="2019" name="Int. J. Syst. Evol. Microbiol.">
        <title>The Global Catalogue of Microorganisms (GCM) 10K type strain sequencing project: providing services to taxonomists for standard genome sequencing and annotation.</title>
        <authorList>
            <consortium name="The Broad Institute Genomics Platform"/>
            <consortium name="The Broad Institute Genome Sequencing Center for Infectious Disease"/>
            <person name="Wu L."/>
            <person name="Ma J."/>
        </authorList>
    </citation>
    <scope>NUCLEOTIDE SEQUENCE [LARGE SCALE GENOMIC DNA]</scope>
    <source>
        <strain evidence="3">JCM 17458</strain>
    </source>
</reference>
<feature type="domain" description="HTH marR-type" evidence="1">
    <location>
        <begin position="29"/>
        <end position="165"/>
    </location>
</feature>
<dbReference type="Gene3D" id="1.10.10.10">
    <property type="entry name" value="Winged helix-like DNA-binding domain superfamily/Winged helix DNA-binding domain"/>
    <property type="match status" value="1"/>
</dbReference>
<name>A0ABP8EFS3_9MICO</name>
<keyword evidence="3" id="KW-1185">Reference proteome</keyword>
<proteinExistence type="predicted"/>
<dbReference type="SMART" id="SM00347">
    <property type="entry name" value="HTH_MARR"/>
    <property type="match status" value="1"/>
</dbReference>
<protein>
    <submittedName>
        <fullName evidence="2">MarR family transcriptional regulator</fullName>
    </submittedName>
</protein>
<evidence type="ECO:0000313" key="3">
    <source>
        <dbReference type="Proteomes" id="UP001501586"/>
    </source>
</evidence>
<evidence type="ECO:0000259" key="1">
    <source>
        <dbReference type="PROSITE" id="PS50995"/>
    </source>
</evidence>